<gene>
    <name evidence="3" type="ORF">GCM10011529_10470</name>
</gene>
<sequence>MMRDMLRAAAIAAALSATVPAAAQLSVNKRADLAAPVVLGPNQGAIVVGFRRPDDWSAGKSGTIAFARYDVEKRDMIARPDNAKKLGDTNTYWVSVTSGDRKLVLDHVVMLVSPGDYVLYGATPGPGGMVANSFCFSAPTIRVAPGEIVYFGDVTPYLAARVAGGGLHNGMAYSAHPEDARAALANQPALAAAFKSGDVRNGASYTCSGQAMMAYIVPGKPSLPDLAPDQKLGNSPTTPPREAGPRPTVPILIPTGN</sequence>
<evidence type="ECO:0000313" key="4">
    <source>
        <dbReference type="Proteomes" id="UP000635071"/>
    </source>
</evidence>
<feature type="chain" id="PRO_5038047936" description="DUF4384 domain-containing protein" evidence="2">
    <location>
        <begin position="24"/>
        <end position="257"/>
    </location>
</feature>
<name>A0A916ZND0_9SPHN</name>
<evidence type="ECO:0008006" key="5">
    <source>
        <dbReference type="Google" id="ProtNLM"/>
    </source>
</evidence>
<evidence type="ECO:0000256" key="1">
    <source>
        <dbReference type="SAM" id="MobiDB-lite"/>
    </source>
</evidence>
<keyword evidence="2" id="KW-0732">Signal</keyword>
<reference evidence="3" key="1">
    <citation type="journal article" date="2014" name="Int. J. Syst. Evol. Microbiol.">
        <title>Complete genome sequence of Corynebacterium casei LMG S-19264T (=DSM 44701T), isolated from a smear-ripened cheese.</title>
        <authorList>
            <consortium name="US DOE Joint Genome Institute (JGI-PGF)"/>
            <person name="Walter F."/>
            <person name="Albersmeier A."/>
            <person name="Kalinowski J."/>
            <person name="Ruckert C."/>
        </authorList>
    </citation>
    <scope>NUCLEOTIDE SEQUENCE</scope>
    <source>
        <strain evidence="3">CGMCC 1.15519</strain>
    </source>
</reference>
<evidence type="ECO:0000313" key="3">
    <source>
        <dbReference type="EMBL" id="GGE05996.1"/>
    </source>
</evidence>
<dbReference type="AlphaFoldDB" id="A0A916ZND0"/>
<accession>A0A916ZND0</accession>
<proteinExistence type="predicted"/>
<reference evidence="3" key="2">
    <citation type="submission" date="2020-09" db="EMBL/GenBank/DDBJ databases">
        <authorList>
            <person name="Sun Q."/>
            <person name="Zhou Y."/>
        </authorList>
    </citation>
    <scope>NUCLEOTIDE SEQUENCE</scope>
    <source>
        <strain evidence="3">CGMCC 1.15519</strain>
    </source>
</reference>
<evidence type="ECO:0000256" key="2">
    <source>
        <dbReference type="SAM" id="SignalP"/>
    </source>
</evidence>
<dbReference type="RefSeq" id="WP_188761886.1">
    <property type="nucleotide sequence ID" value="NZ_BMJM01000003.1"/>
</dbReference>
<comment type="caution">
    <text evidence="3">The sequence shown here is derived from an EMBL/GenBank/DDBJ whole genome shotgun (WGS) entry which is preliminary data.</text>
</comment>
<organism evidence="3 4">
    <name type="scientific">Sandarakinorhabdus glacialis</name>
    <dbReference type="NCBI Taxonomy" id="1614636"/>
    <lineage>
        <taxon>Bacteria</taxon>
        <taxon>Pseudomonadati</taxon>
        <taxon>Pseudomonadota</taxon>
        <taxon>Alphaproteobacteria</taxon>
        <taxon>Sphingomonadales</taxon>
        <taxon>Sphingosinicellaceae</taxon>
        <taxon>Sandarakinorhabdus</taxon>
    </lineage>
</organism>
<feature type="region of interest" description="Disordered" evidence="1">
    <location>
        <begin position="225"/>
        <end position="257"/>
    </location>
</feature>
<dbReference type="EMBL" id="BMJM01000003">
    <property type="protein sequence ID" value="GGE05996.1"/>
    <property type="molecule type" value="Genomic_DNA"/>
</dbReference>
<dbReference type="Proteomes" id="UP000635071">
    <property type="component" value="Unassembled WGS sequence"/>
</dbReference>
<protein>
    <recommendedName>
        <fullName evidence="5">DUF4384 domain-containing protein</fullName>
    </recommendedName>
</protein>
<keyword evidence="4" id="KW-1185">Reference proteome</keyword>
<feature type="signal peptide" evidence="2">
    <location>
        <begin position="1"/>
        <end position="23"/>
    </location>
</feature>